<accession>A0A6G1IY59</accession>
<dbReference type="EMBL" id="MU005586">
    <property type="protein sequence ID" value="KAF2682829.1"/>
    <property type="molecule type" value="Genomic_DNA"/>
</dbReference>
<keyword evidence="1" id="KW-0472">Membrane</keyword>
<name>A0A6G1IY59_9PLEO</name>
<evidence type="ECO:0000313" key="2">
    <source>
        <dbReference type="EMBL" id="KAF2682829.1"/>
    </source>
</evidence>
<keyword evidence="3" id="KW-1185">Reference proteome</keyword>
<proteinExistence type="predicted"/>
<gene>
    <name evidence="2" type="ORF">K458DRAFT_56123</name>
</gene>
<dbReference type="AlphaFoldDB" id="A0A6G1IY59"/>
<evidence type="ECO:0000313" key="3">
    <source>
        <dbReference type="Proteomes" id="UP000799291"/>
    </source>
</evidence>
<organism evidence="2 3">
    <name type="scientific">Lentithecium fluviatile CBS 122367</name>
    <dbReference type="NCBI Taxonomy" id="1168545"/>
    <lineage>
        <taxon>Eukaryota</taxon>
        <taxon>Fungi</taxon>
        <taxon>Dikarya</taxon>
        <taxon>Ascomycota</taxon>
        <taxon>Pezizomycotina</taxon>
        <taxon>Dothideomycetes</taxon>
        <taxon>Pleosporomycetidae</taxon>
        <taxon>Pleosporales</taxon>
        <taxon>Massarineae</taxon>
        <taxon>Lentitheciaceae</taxon>
        <taxon>Lentithecium</taxon>
    </lineage>
</organism>
<reference evidence="2" key="1">
    <citation type="journal article" date="2020" name="Stud. Mycol.">
        <title>101 Dothideomycetes genomes: a test case for predicting lifestyles and emergence of pathogens.</title>
        <authorList>
            <person name="Haridas S."/>
            <person name="Albert R."/>
            <person name="Binder M."/>
            <person name="Bloem J."/>
            <person name="Labutti K."/>
            <person name="Salamov A."/>
            <person name="Andreopoulos B."/>
            <person name="Baker S."/>
            <person name="Barry K."/>
            <person name="Bills G."/>
            <person name="Bluhm B."/>
            <person name="Cannon C."/>
            <person name="Castanera R."/>
            <person name="Culley D."/>
            <person name="Daum C."/>
            <person name="Ezra D."/>
            <person name="Gonzalez J."/>
            <person name="Henrissat B."/>
            <person name="Kuo A."/>
            <person name="Liang C."/>
            <person name="Lipzen A."/>
            <person name="Lutzoni F."/>
            <person name="Magnuson J."/>
            <person name="Mondo S."/>
            <person name="Nolan M."/>
            <person name="Ohm R."/>
            <person name="Pangilinan J."/>
            <person name="Park H.-J."/>
            <person name="Ramirez L."/>
            <person name="Alfaro M."/>
            <person name="Sun H."/>
            <person name="Tritt A."/>
            <person name="Yoshinaga Y."/>
            <person name="Zwiers L.-H."/>
            <person name="Turgeon B."/>
            <person name="Goodwin S."/>
            <person name="Spatafora J."/>
            <person name="Crous P."/>
            <person name="Grigoriev I."/>
        </authorList>
    </citation>
    <scope>NUCLEOTIDE SEQUENCE</scope>
    <source>
        <strain evidence="2">CBS 122367</strain>
    </source>
</reference>
<feature type="transmembrane region" description="Helical" evidence="1">
    <location>
        <begin position="45"/>
        <end position="63"/>
    </location>
</feature>
<keyword evidence="1" id="KW-1133">Transmembrane helix</keyword>
<sequence length="242" mass="28270">MQMLASVRWREEVCAPKLVVQTEMVVRVRIRVWILERGYNGISRALFLLAFAFGWTVLLPKLFQIICRVLQHREKPQPKPGSFRFPLLVIFVGFIFLHASPILRIADKLPPGQIHSLQLFCSRSFPDSVSTLQTHRIDKSAPKSQHVNIKLHIGYSFFRHAKVQQLAPVLSVMKLERRRLPVIQGTRHPRRKAMFSLQILACPKQIEARLFAYRYPRCRYKHVSLLVLVIRYDGVDLRIRKT</sequence>
<keyword evidence="1" id="KW-0812">Transmembrane</keyword>
<dbReference type="Proteomes" id="UP000799291">
    <property type="component" value="Unassembled WGS sequence"/>
</dbReference>
<feature type="transmembrane region" description="Helical" evidence="1">
    <location>
        <begin position="83"/>
        <end position="103"/>
    </location>
</feature>
<protein>
    <submittedName>
        <fullName evidence="2">Uncharacterized protein</fullName>
    </submittedName>
</protein>
<evidence type="ECO:0000256" key="1">
    <source>
        <dbReference type="SAM" id="Phobius"/>
    </source>
</evidence>